<dbReference type="FunFam" id="3.30.70.240:FF:000007">
    <property type="entry name" value="Translation factor GUF1, mitochondrial"/>
    <property type="match status" value="1"/>
</dbReference>
<evidence type="ECO:0000256" key="7">
    <source>
        <dbReference type="ARBA" id="ARBA00023136"/>
    </source>
</evidence>
<keyword evidence="4 8" id="KW-0378">Hydrolase</keyword>
<comment type="caution">
    <text evidence="10">The sequence shown here is derived from an EMBL/GenBank/DDBJ whole genome shotgun (WGS) entry which is preliminary data.</text>
</comment>
<accession>A0A226EIP3</accession>
<comment type="similarity">
    <text evidence="1">Belongs to the TRAFAC class translation factor GTPase superfamily. Classic translation factor GTPase family. LepA subfamily.</text>
</comment>
<evidence type="ECO:0000313" key="10">
    <source>
        <dbReference type="EMBL" id="OXA57583.1"/>
    </source>
</evidence>
<dbReference type="GO" id="GO:0005759">
    <property type="term" value="C:mitochondrial matrix"/>
    <property type="evidence" value="ECO:0007669"/>
    <property type="project" value="UniProtKB-UniRule"/>
</dbReference>
<evidence type="ECO:0000256" key="6">
    <source>
        <dbReference type="ARBA" id="ARBA00023134"/>
    </source>
</evidence>
<dbReference type="SUPFAM" id="SSF50447">
    <property type="entry name" value="Translation proteins"/>
    <property type="match status" value="1"/>
</dbReference>
<protein>
    <recommendedName>
        <fullName evidence="8">Translation factor GUF1 homolog, mitochondrial</fullName>
        <ecNumber evidence="8">3.6.5.n1</ecNumber>
    </recommendedName>
    <alternativeName>
        <fullName evidence="8">Elongation factor 4 homolog</fullName>
        <shortName evidence="8">EF-4</shortName>
    </alternativeName>
    <alternativeName>
        <fullName evidence="8">GTPase GUF1 homolog</fullName>
    </alternativeName>
    <alternativeName>
        <fullName evidence="8">Ribosomal back-translocase</fullName>
    </alternativeName>
</protein>
<dbReference type="GO" id="GO:0005743">
    <property type="term" value="C:mitochondrial inner membrane"/>
    <property type="evidence" value="ECO:0007669"/>
    <property type="project" value="UniProtKB-SubCell"/>
</dbReference>
<dbReference type="OMA" id="QVKCDEN"/>
<dbReference type="SUPFAM" id="SSF52540">
    <property type="entry name" value="P-loop containing nucleoside triphosphate hydrolases"/>
    <property type="match status" value="1"/>
</dbReference>
<evidence type="ECO:0000256" key="5">
    <source>
        <dbReference type="ARBA" id="ARBA00023128"/>
    </source>
</evidence>
<name>A0A226EIP3_FOLCA</name>
<dbReference type="GO" id="GO:0097177">
    <property type="term" value="F:mitochondrial ribosome binding"/>
    <property type="evidence" value="ECO:0007669"/>
    <property type="project" value="TreeGrafter"/>
</dbReference>
<dbReference type="GO" id="GO:0005525">
    <property type="term" value="F:GTP binding"/>
    <property type="evidence" value="ECO:0007669"/>
    <property type="project" value="UniProtKB-UniRule"/>
</dbReference>
<dbReference type="Pfam" id="PF00009">
    <property type="entry name" value="GTP_EFTU"/>
    <property type="match status" value="1"/>
</dbReference>
<evidence type="ECO:0000256" key="8">
    <source>
        <dbReference type="HAMAP-Rule" id="MF_03137"/>
    </source>
</evidence>
<dbReference type="FunFam" id="3.40.50.300:FF:000078">
    <property type="entry name" value="Elongation factor 4"/>
    <property type="match status" value="1"/>
</dbReference>
<dbReference type="NCBIfam" id="TIGR01393">
    <property type="entry name" value="lepA"/>
    <property type="match status" value="1"/>
</dbReference>
<dbReference type="InterPro" id="IPR038363">
    <property type="entry name" value="LepA_C_sf"/>
</dbReference>
<dbReference type="PROSITE" id="PS00301">
    <property type="entry name" value="G_TR_1"/>
    <property type="match status" value="1"/>
</dbReference>
<dbReference type="FunFam" id="3.30.70.870:FF:000004">
    <property type="entry name" value="Translation factor GUF1, mitochondrial"/>
    <property type="match status" value="1"/>
</dbReference>
<keyword evidence="6 8" id="KW-0342">GTP-binding</keyword>
<dbReference type="SUPFAM" id="SSF54980">
    <property type="entry name" value="EF-G C-terminal domain-like"/>
    <property type="match status" value="2"/>
</dbReference>
<keyword evidence="5 8" id="KW-0496">Mitochondrion</keyword>
<keyword evidence="7 8" id="KW-0472">Membrane</keyword>
<dbReference type="FunFam" id="2.40.30.10:FF:000015">
    <property type="entry name" value="Translation factor GUF1, mitochondrial"/>
    <property type="match status" value="1"/>
</dbReference>
<dbReference type="CDD" id="cd16260">
    <property type="entry name" value="EF4_III"/>
    <property type="match status" value="1"/>
</dbReference>
<dbReference type="InterPro" id="IPR035647">
    <property type="entry name" value="EFG_III/V"/>
</dbReference>
<dbReference type="InterPro" id="IPR035654">
    <property type="entry name" value="LepA_IV"/>
</dbReference>
<dbReference type="Proteomes" id="UP000198287">
    <property type="component" value="Unassembled WGS sequence"/>
</dbReference>
<gene>
    <name evidence="10" type="ORF">Fcan01_08300</name>
</gene>
<evidence type="ECO:0000313" key="11">
    <source>
        <dbReference type="Proteomes" id="UP000198287"/>
    </source>
</evidence>
<dbReference type="InterPro" id="IPR000795">
    <property type="entry name" value="T_Tr_GTP-bd_dom"/>
</dbReference>
<dbReference type="InterPro" id="IPR013842">
    <property type="entry name" value="LepA_CTD"/>
</dbReference>
<dbReference type="OrthoDB" id="1074at2759"/>
<reference evidence="10 11" key="1">
    <citation type="submission" date="2015-12" db="EMBL/GenBank/DDBJ databases">
        <title>The genome of Folsomia candida.</title>
        <authorList>
            <person name="Faddeeva A."/>
            <person name="Derks M.F."/>
            <person name="Anvar Y."/>
            <person name="Smit S."/>
            <person name="Van Straalen N."/>
            <person name="Roelofs D."/>
        </authorList>
    </citation>
    <scope>NUCLEOTIDE SEQUENCE [LARGE SCALE GENOMIC DNA]</scope>
    <source>
        <strain evidence="10 11">VU population</strain>
        <tissue evidence="10">Whole body</tissue>
    </source>
</reference>
<dbReference type="Gene3D" id="2.40.30.10">
    <property type="entry name" value="Translation factors"/>
    <property type="match status" value="1"/>
</dbReference>
<evidence type="ECO:0000256" key="3">
    <source>
        <dbReference type="ARBA" id="ARBA00022792"/>
    </source>
</evidence>
<proteinExistence type="inferred from homology"/>
<dbReference type="InterPro" id="IPR009000">
    <property type="entry name" value="Transl_B-barrel_sf"/>
</dbReference>
<dbReference type="GO" id="GO:0006412">
    <property type="term" value="P:translation"/>
    <property type="evidence" value="ECO:0007669"/>
    <property type="project" value="UniProtKB-KW"/>
</dbReference>
<evidence type="ECO:0000259" key="9">
    <source>
        <dbReference type="PROSITE" id="PS51722"/>
    </source>
</evidence>
<dbReference type="InterPro" id="IPR000640">
    <property type="entry name" value="EFG_V-like"/>
</dbReference>
<dbReference type="PANTHER" id="PTHR43512">
    <property type="entry name" value="TRANSLATION FACTOR GUF1-RELATED"/>
    <property type="match status" value="1"/>
</dbReference>
<dbReference type="NCBIfam" id="TIGR00231">
    <property type="entry name" value="small_GTP"/>
    <property type="match status" value="1"/>
</dbReference>
<evidence type="ECO:0000256" key="4">
    <source>
        <dbReference type="ARBA" id="ARBA00022801"/>
    </source>
</evidence>
<dbReference type="InterPro" id="IPR031157">
    <property type="entry name" value="G_TR_CS"/>
</dbReference>
<keyword evidence="11" id="KW-1185">Reference proteome</keyword>
<feature type="binding site" evidence="8">
    <location>
        <begin position="141"/>
        <end position="145"/>
    </location>
    <ligand>
        <name>GTP</name>
        <dbReference type="ChEBI" id="CHEBI:37565"/>
    </ligand>
</feature>
<dbReference type="InterPro" id="IPR006297">
    <property type="entry name" value="EF-4"/>
</dbReference>
<feature type="domain" description="Tr-type G" evidence="9">
    <location>
        <begin position="67"/>
        <end position="248"/>
    </location>
</feature>
<evidence type="ECO:0000256" key="1">
    <source>
        <dbReference type="ARBA" id="ARBA00005454"/>
    </source>
</evidence>
<feature type="binding site" evidence="8">
    <location>
        <begin position="76"/>
        <end position="83"/>
    </location>
    <ligand>
        <name>GTP</name>
        <dbReference type="ChEBI" id="CHEBI:37565"/>
    </ligand>
</feature>
<keyword evidence="3 8" id="KW-0999">Mitochondrion inner membrane</keyword>
<organism evidence="10 11">
    <name type="scientific">Folsomia candida</name>
    <name type="common">Springtail</name>
    <dbReference type="NCBI Taxonomy" id="158441"/>
    <lineage>
        <taxon>Eukaryota</taxon>
        <taxon>Metazoa</taxon>
        <taxon>Ecdysozoa</taxon>
        <taxon>Arthropoda</taxon>
        <taxon>Hexapoda</taxon>
        <taxon>Collembola</taxon>
        <taxon>Entomobryomorpha</taxon>
        <taxon>Isotomoidea</taxon>
        <taxon>Isotomidae</taxon>
        <taxon>Proisotominae</taxon>
        <taxon>Folsomia</taxon>
    </lineage>
</organism>
<dbReference type="FunFam" id="3.30.70.2570:FF:000001">
    <property type="entry name" value="Translation factor GUF1, mitochondrial"/>
    <property type="match status" value="1"/>
</dbReference>
<dbReference type="PANTHER" id="PTHR43512:SF7">
    <property type="entry name" value="TRANSLATION FACTOR GUF1, MITOCHONDRIAL"/>
    <property type="match status" value="1"/>
</dbReference>
<dbReference type="Gene3D" id="3.30.70.2570">
    <property type="entry name" value="Elongation factor 4, C-terminal domain"/>
    <property type="match status" value="1"/>
</dbReference>
<dbReference type="Pfam" id="PF06421">
    <property type="entry name" value="LepA_C"/>
    <property type="match status" value="1"/>
</dbReference>
<dbReference type="Gene3D" id="3.30.70.240">
    <property type="match status" value="1"/>
</dbReference>
<dbReference type="EC" id="3.6.5.n1" evidence="8"/>
<feature type="binding site" evidence="8">
    <location>
        <begin position="195"/>
        <end position="198"/>
    </location>
    <ligand>
        <name>GTP</name>
        <dbReference type="ChEBI" id="CHEBI:37565"/>
    </ligand>
</feature>
<dbReference type="CDD" id="cd03709">
    <property type="entry name" value="lepA_C"/>
    <property type="match status" value="1"/>
</dbReference>
<sequence>MMGTSCPLNKVLRRQNLVELSPKSLNCKCQRIRYLRRSLHTSTTSLYSDKSPDTDSLKFQTQQFTPDRIRNFSIIAHIDHGKSTLADRLLEFTGTIPKSVDNKQILDKLQVEKERGITVKAQSASMVYESGGVQYLLNLIDTPGHVDFSWEVSRSLGACDGVILVVDANQGVQAQTVANFYLAFSRNLPIIPILNKIDLKNANPERVIEQLNGLFEIKGSDVLRISAKMGIGIQDVLEAVVHKIPSPKSDRNLPTRALIVDSWYDRYKGAALLINMKDGNFKLGQNVALSQSGKEYEIKEIGVLRPNLVLVDRLYAGQVGYVYCSMRSVKEAFIGGTLHNKGAKVKPLDGFVAAKPMVYAGVYPMDQSEHPTLRNALEKLLLNDASVECKLESSQALGNGWRLGFLGVLHMDVFNQRLEQEYGAQVVLTAPNVPIKIKIKGAKNIKDYGGEIISINNPCNLPEQNIIVEMYEPFVLGTIITPDVYLGDIISLCMERRGIQRETKSFDSERIIVTFKLPLVEIVVDFYDKLKSMTSGYASFDYEEIGYEPSVMTKLNIMLNGNLVEEMTTITHKSKARDIGKSICNKLKETIPQHQFQIAIQAAVGGKVVAREDIKALRKDVAAKLYGGDRTRRDKLLKRQKEGKQRMKMVGKIEMPRETFIKVLER</sequence>
<evidence type="ECO:0000256" key="2">
    <source>
        <dbReference type="ARBA" id="ARBA00022741"/>
    </source>
</evidence>
<dbReference type="GO" id="GO:0045727">
    <property type="term" value="P:positive regulation of translation"/>
    <property type="evidence" value="ECO:0007669"/>
    <property type="project" value="UniProtKB-UniRule"/>
</dbReference>
<dbReference type="InterPro" id="IPR005225">
    <property type="entry name" value="Small_GTP-bd"/>
</dbReference>
<dbReference type="Gene3D" id="3.30.70.870">
    <property type="entry name" value="Elongation Factor G (Translational Gtpase), domain 3"/>
    <property type="match status" value="1"/>
</dbReference>
<dbReference type="PRINTS" id="PR00315">
    <property type="entry name" value="ELONGATNFCT"/>
</dbReference>
<dbReference type="EMBL" id="LNIX01000003">
    <property type="protein sequence ID" value="OXA57583.1"/>
    <property type="molecule type" value="Genomic_DNA"/>
</dbReference>
<dbReference type="SMART" id="SM00838">
    <property type="entry name" value="EFG_C"/>
    <property type="match status" value="1"/>
</dbReference>
<dbReference type="Gene3D" id="3.40.50.300">
    <property type="entry name" value="P-loop containing nucleotide triphosphate hydrolases"/>
    <property type="match status" value="1"/>
</dbReference>
<dbReference type="HAMAP" id="MF_00071">
    <property type="entry name" value="LepA"/>
    <property type="match status" value="1"/>
</dbReference>
<dbReference type="Pfam" id="PF00679">
    <property type="entry name" value="EFG_C"/>
    <property type="match status" value="1"/>
</dbReference>
<dbReference type="InterPro" id="IPR027417">
    <property type="entry name" value="P-loop_NTPase"/>
</dbReference>
<comment type="subcellular location">
    <subcellularLocation>
        <location evidence="8">Mitochondrion inner membrane</location>
        <topology evidence="8">Peripheral membrane protein</topology>
        <orientation evidence="8">Matrix side</orientation>
    </subcellularLocation>
</comment>
<comment type="catalytic activity">
    <reaction evidence="8">
        <text>GTP + H2O = GDP + phosphate + H(+)</text>
        <dbReference type="Rhea" id="RHEA:19669"/>
        <dbReference type="ChEBI" id="CHEBI:15377"/>
        <dbReference type="ChEBI" id="CHEBI:15378"/>
        <dbReference type="ChEBI" id="CHEBI:37565"/>
        <dbReference type="ChEBI" id="CHEBI:43474"/>
        <dbReference type="ChEBI" id="CHEBI:58189"/>
        <dbReference type="EC" id="3.6.5.n1"/>
    </reaction>
</comment>
<keyword evidence="2 8" id="KW-0547">Nucleotide-binding</keyword>
<keyword evidence="8" id="KW-0648">Protein biosynthesis</keyword>
<dbReference type="CDD" id="cd01890">
    <property type="entry name" value="LepA"/>
    <property type="match status" value="1"/>
</dbReference>
<dbReference type="STRING" id="158441.A0A226EIP3"/>
<dbReference type="PROSITE" id="PS51722">
    <property type="entry name" value="G_TR_2"/>
    <property type="match status" value="1"/>
</dbReference>
<dbReference type="GO" id="GO:0003924">
    <property type="term" value="F:GTPase activity"/>
    <property type="evidence" value="ECO:0007669"/>
    <property type="project" value="UniProtKB-UniRule"/>
</dbReference>
<dbReference type="AlphaFoldDB" id="A0A226EIP3"/>
<comment type="function">
    <text evidence="8">Promotes mitochondrial protein synthesis. May act as a fidelity factor of the translation reaction, by catalyzing a one-codon backward translocation of tRNAs on improperly translocated ribosomes. Binds to mitochondrial ribosomes in a GTP-dependent manner.</text>
</comment>
<comment type="similarity">
    <text evidence="8">Belongs to the GTP-binding elongation factor family. LepA subfamily.</text>
</comment>